<sequence length="88" mass="10439">MGFPTNFLLSPSPFFHLENLPCFSLFIEFERHSIKYERKLSRWLSRPFPFLHPNTTKKLPPATPPLRLPPTHLIRRFACFTFRTPVRG</sequence>
<dbReference type="AlphaFoldDB" id="A0A101LYQ7"/>
<dbReference type="EMBL" id="LKAM01000006">
    <property type="protein sequence ID" value="KUM47824.1"/>
    <property type="molecule type" value="Genomic_DNA"/>
</dbReference>
<organism evidence="1">
    <name type="scientific">Picea glauca</name>
    <name type="common">White spruce</name>
    <name type="synonym">Pinus glauca</name>
    <dbReference type="NCBI Taxonomy" id="3330"/>
    <lineage>
        <taxon>Eukaryota</taxon>
        <taxon>Viridiplantae</taxon>
        <taxon>Streptophyta</taxon>
        <taxon>Embryophyta</taxon>
        <taxon>Tracheophyta</taxon>
        <taxon>Spermatophyta</taxon>
        <taxon>Pinopsida</taxon>
        <taxon>Pinidae</taxon>
        <taxon>Conifers I</taxon>
        <taxon>Pinales</taxon>
        <taxon>Pinaceae</taxon>
        <taxon>Picea</taxon>
    </lineage>
</organism>
<reference evidence="1" key="1">
    <citation type="journal article" date="2015" name="Genome Biol. Evol.">
        <title>Organellar Genomes of White Spruce (Picea glauca): Assembly and Annotation.</title>
        <authorList>
            <person name="Jackman S.D."/>
            <person name="Warren R.L."/>
            <person name="Gibb E.A."/>
            <person name="Vandervalk B.P."/>
            <person name="Mohamadi H."/>
            <person name="Chu J."/>
            <person name="Raymond A."/>
            <person name="Pleasance S."/>
            <person name="Coope R."/>
            <person name="Wildung M.R."/>
            <person name="Ritland C.E."/>
            <person name="Bousquet J."/>
            <person name="Jones S.J."/>
            <person name="Bohlmann J."/>
            <person name="Birol I."/>
        </authorList>
    </citation>
    <scope>NUCLEOTIDE SEQUENCE [LARGE SCALE GENOMIC DNA]</scope>
    <source>
        <tissue evidence="1">Flushing bud</tissue>
    </source>
</reference>
<gene>
    <name evidence="1" type="ORF">ABT39_MTgene4818</name>
</gene>
<name>A0A101LYQ7_PICGL</name>
<proteinExistence type="predicted"/>
<keyword evidence="1" id="KW-0496">Mitochondrion</keyword>
<protein>
    <submittedName>
        <fullName evidence="1">Uncharacterized protein</fullName>
    </submittedName>
</protein>
<geneLocation type="mitochondrion" evidence="1"/>
<accession>A0A101LYQ7</accession>
<evidence type="ECO:0000313" key="1">
    <source>
        <dbReference type="EMBL" id="KUM47824.1"/>
    </source>
</evidence>
<comment type="caution">
    <text evidence="1">The sequence shown here is derived from an EMBL/GenBank/DDBJ whole genome shotgun (WGS) entry which is preliminary data.</text>
</comment>